<dbReference type="PATRIC" id="fig|216946.3.peg.274"/>
<gene>
    <name evidence="1" type="ORF">STURON_00273</name>
</gene>
<dbReference type="KEGG" id="stur:STURON_00273"/>
<dbReference type="STRING" id="216946.STURO_v1c02740"/>
<accession>A0A0K1P5S5</accession>
<evidence type="ECO:0000313" key="1">
    <source>
        <dbReference type="EMBL" id="AKU79519.1"/>
    </source>
</evidence>
<dbReference type="AlphaFoldDB" id="A0A0K1P5S5"/>
<protein>
    <submittedName>
        <fullName evidence="1">Uncharacterized protein</fullName>
    </submittedName>
</protein>
<evidence type="ECO:0000313" key="2">
    <source>
        <dbReference type="Proteomes" id="UP000067243"/>
    </source>
</evidence>
<reference evidence="1 2" key="1">
    <citation type="journal article" date="2015" name="Genome Announc.">
        <title>Complete Genome Sequence of Spiroplasma turonicum Strain Tab4cT, a Parasite of a Horse Fly, Haematopota sp. (Diptera: Tabanidae).</title>
        <authorList>
            <person name="Davis R.E."/>
            <person name="Shao J."/>
            <person name="Zhao Y."/>
            <person name="Gasparich G.E."/>
            <person name="Gaynor B.J."/>
            <person name="Donofrio N."/>
        </authorList>
    </citation>
    <scope>NUCLEOTIDE SEQUENCE [LARGE SCALE GENOMIC DNA]</scope>
    <source>
        <strain evidence="1 2">Tab4c</strain>
    </source>
</reference>
<dbReference type="RefSeq" id="WP_075048119.1">
    <property type="nucleotide sequence ID" value="NZ_CP012328.1"/>
</dbReference>
<dbReference type="EMBL" id="CP012328">
    <property type="protein sequence ID" value="AKU79519.1"/>
    <property type="molecule type" value="Genomic_DNA"/>
</dbReference>
<organism evidence="1 2">
    <name type="scientific">Spiroplasma turonicum</name>
    <dbReference type="NCBI Taxonomy" id="216946"/>
    <lineage>
        <taxon>Bacteria</taxon>
        <taxon>Bacillati</taxon>
        <taxon>Mycoplasmatota</taxon>
        <taxon>Mollicutes</taxon>
        <taxon>Entomoplasmatales</taxon>
        <taxon>Spiroplasmataceae</taxon>
        <taxon>Spiroplasma</taxon>
    </lineage>
</organism>
<proteinExistence type="predicted"/>
<dbReference type="OrthoDB" id="389192at2"/>
<dbReference type="Proteomes" id="UP000067243">
    <property type="component" value="Chromosome"/>
</dbReference>
<keyword evidence="2" id="KW-1185">Reference proteome</keyword>
<name>A0A0K1P5S5_9MOLU</name>
<sequence>MYYTKESFWVKSGTDFIWFLSNYKNVNISIDELEDFITNREHLNNNSNIFSENLINLVKTWDYIRLVVLKYKSFDINEVKFKEIINLDVLISIYKMLDPSEKYIHLFEDINNSKFLKEIFKIIELLDETNDIEELLQCFCYTFFELVVYNYLGETTMFLYCYLMQIIFICKDFGPVMFSDIDDMHKVIELSKKAKVFMQTNDKSKWKDCEELKEIEAIWYDKIEFFNLIKNNY</sequence>